<dbReference type="GO" id="GO:0016757">
    <property type="term" value="F:glycosyltransferase activity"/>
    <property type="evidence" value="ECO:0007669"/>
    <property type="project" value="InterPro"/>
</dbReference>
<dbReference type="Pfam" id="PF00534">
    <property type="entry name" value="Glycos_transf_1"/>
    <property type="match status" value="1"/>
</dbReference>
<dbReference type="InterPro" id="IPR028098">
    <property type="entry name" value="Glyco_trans_4-like_N"/>
</dbReference>
<dbReference type="AlphaFoldDB" id="A0A1H9VNW8"/>
<dbReference type="STRING" id="653930.SAMN05216589_2763"/>
<name>A0A1H9VNW8_9GAMM</name>
<dbReference type="EMBL" id="FOUA01000006">
    <property type="protein sequence ID" value="SFM27425.1"/>
    <property type="molecule type" value="Genomic_DNA"/>
</dbReference>
<dbReference type="SUPFAM" id="SSF53756">
    <property type="entry name" value="UDP-Glycosyltransferase/glycogen phosphorylase"/>
    <property type="match status" value="1"/>
</dbReference>
<accession>A0A1H9VNW8</accession>
<dbReference type="Gene3D" id="3.40.50.2000">
    <property type="entry name" value="Glycogen Phosphorylase B"/>
    <property type="match status" value="2"/>
</dbReference>
<proteinExistence type="predicted"/>
<evidence type="ECO:0000259" key="2">
    <source>
        <dbReference type="Pfam" id="PF13439"/>
    </source>
</evidence>
<dbReference type="CDD" id="cd03811">
    <property type="entry name" value="GT4_GT28_WabH-like"/>
    <property type="match status" value="1"/>
</dbReference>
<evidence type="ECO:0000313" key="6">
    <source>
        <dbReference type="Proteomes" id="UP000186904"/>
    </source>
</evidence>
<evidence type="ECO:0000313" key="4">
    <source>
        <dbReference type="EMBL" id="SFM27425.1"/>
    </source>
</evidence>
<dbReference type="PANTHER" id="PTHR12526">
    <property type="entry name" value="GLYCOSYLTRANSFERASE"/>
    <property type="match status" value="1"/>
</dbReference>
<dbReference type="RefSeq" id="WP_074780721.1">
    <property type="nucleotide sequence ID" value="NZ_FOGN01000006.1"/>
</dbReference>
<keyword evidence="3" id="KW-0808">Transferase</keyword>
<dbReference type="OrthoDB" id="6713459at2"/>
<dbReference type="PANTHER" id="PTHR12526:SF637">
    <property type="entry name" value="GLYCOSYLTRANSFERASE EPSF-RELATED"/>
    <property type="match status" value="1"/>
</dbReference>
<feature type="domain" description="Glycosyltransferase subfamily 4-like N-terminal" evidence="2">
    <location>
        <begin position="38"/>
        <end position="177"/>
    </location>
</feature>
<evidence type="ECO:0000259" key="1">
    <source>
        <dbReference type="Pfam" id="PF00534"/>
    </source>
</evidence>
<gene>
    <name evidence="4" type="ORF">SAMN04487855_3007</name>
    <name evidence="3" type="ORF">SAMN05216589_2763</name>
</gene>
<reference evidence="5 6" key="1">
    <citation type="submission" date="2016-10" db="EMBL/GenBank/DDBJ databases">
        <authorList>
            <person name="de Groot N.N."/>
        </authorList>
    </citation>
    <scope>NUCLEOTIDE SEQUENCE [LARGE SCALE GENOMIC DNA]</scope>
    <source>
        <strain evidence="4 5">CGMCC 1.9095</strain>
        <strain evidence="3 6">DSM 22558</strain>
    </source>
</reference>
<evidence type="ECO:0000313" key="5">
    <source>
        <dbReference type="Proteomes" id="UP000186599"/>
    </source>
</evidence>
<dbReference type="EMBL" id="FOGN01000006">
    <property type="protein sequence ID" value="SES23322.1"/>
    <property type="molecule type" value="Genomic_DNA"/>
</dbReference>
<dbReference type="Pfam" id="PF13439">
    <property type="entry name" value="Glyco_transf_4"/>
    <property type="match status" value="1"/>
</dbReference>
<dbReference type="Proteomes" id="UP000186904">
    <property type="component" value="Unassembled WGS sequence"/>
</dbReference>
<sequence length="382" mass="42593">MSKRIKVLQIQLRYNVNASDLAEQVIAGLLTERYGVTTLFLRGRPGPDEPVSAAERSIYFDLGKSDLKGLKRWSALLKLYRFCRDEGFDVVIAHRFKPISMMMWLSKLLKRTAFIGVQHGIGDYDRRARVFEASWLIGPRWHIVGVSQAVKHYLLSKVPGFTESNTSHINNAIDIDRATGMLLDSREARSRLGLPQERRIVGCIGRLVPVKGHATLIAAFARLAARYPDVLIAIIGEGRSREELEALVAEHGLQERVVLLGAHHDALQYVRAFDIFAMPSLSEGLPLALLEALAGQRPVIGSDIPSLVSILEGCSGRSFQVGNADDLARQLKQLLSMEDSQLQALGEAGYAYLCAQHSIHDFRKNYRQLLEKMVMLVGDTRP</sequence>
<dbReference type="InterPro" id="IPR001296">
    <property type="entry name" value="Glyco_trans_1"/>
</dbReference>
<protein>
    <submittedName>
        <fullName evidence="3">Glycosyltransferase involved in cell wall bisynthesis</fullName>
    </submittedName>
</protein>
<organism evidence="3 6">
    <name type="scientific">Halopseudomonas bauzanensis</name>
    <dbReference type="NCBI Taxonomy" id="653930"/>
    <lineage>
        <taxon>Bacteria</taxon>
        <taxon>Pseudomonadati</taxon>
        <taxon>Pseudomonadota</taxon>
        <taxon>Gammaproteobacteria</taxon>
        <taxon>Pseudomonadales</taxon>
        <taxon>Pseudomonadaceae</taxon>
        <taxon>Halopseudomonas</taxon>
    </lineage>
</organism>
<dbReference type="GO" id="GO:1901135">
    <property type="term" value="P:carbohydrate derivative metabolic process"/>
    <property type="evidence" value="ECO:0007669"/>
    <property type="project" value="UniProtKB-ARBA"/>
</dbReference>
<evidence type="ECO:0000313" key="3">
    <source>
        <dbReference type="EMBL" id="SES23322.1"/>
    </source>
</evidence>
<keyword evidence="5" id="KW-1185">Reference proteome</keyword>
<dbReference type="Proteomes" id="UP000186599">
    <property type="component" value="Unassembled WGS sequence"/>
</dbReference>
<feature type="domain" description="Glycosyl transferase family 1" evidence="1">
    <location>
        <begin position="185"/>
        <end position="350"/>
    </location>
</feature>